<comment type="subcellular location">
    <subcellularLocation>
        <location evidence="1">Nucleus</location>
    </subcellularLocation>
</comment>
<feature type="compositionally biased region" description="Low complexity" evidence="6">
    <location>
        <begin position="1531"/>
        <end position="1543"/>
    </location>
</feature>
<dbReference type="Pfam" id="PF00176">
    <property type="entry name" value="SNF2-rel_dom"/>
    <property type="match status" value="1"/>
</dbReference>
<dbReference type="GO" id="GO:0003677">
    <property type="term" value="F:DNA binding"/>
    <property type="evidence" value="ECO:0007669"/>
    <property type="project" value="TreeGrafter"/>
</dbReference>
<comment type="caution">
    <text evidence="9">The sequence shown here is derived from an EMBL/GenBank/DDBJ whole genome shotgun (WGS) entry which is preliminary data.</text>
</comment>
<reference evidence="9 10" key="1">
    <citation type="submission" date="2015-12" db="EMBL/GenBank/DDBJ databases">
        <title>Draft genome sequence of Moniliophthora roreri, the causal agent of frosty pod rot of cacao.</title>
        <authorList>
            <person name="Aime M.C."/>
            <person name="Diaz-Valderrama J.R."/>
            <person name="Kijpornyongpan T."/>
            <person name="Phillips-Mora W."/>
        </authorList>
    </citation>
    <scope>NUCLEOTIDE SEQUENCE [LARGE SCALE GENOMIC DNA]</scope>
    <source>
        <strain evidence="9 10">MCA 2952</strain>
    </source>
</reference>
<dbReference type="InterPro" id="IPR000330">
    <property type="entry name" value="SNF2_N"/>
</dbReference>
<feature type="region of interest" description="Disordered" evidence="6">
    <location>
        <begin position="313"/>
        <end position="333"/>
    </location>
</feature>
<dbReference type="InterPro" id="IPR001650">
    <property type="entry name" value="Helicase_C-like"/>
</dbReference>
<feature type="compositionally biased region" description="Low complexity" evidence="6">
    <location>
        <begin position="1376"/>
        <end position="1388"/>
    </location>
</feature>
<feature type="compositionally biased region" description="Polar residues" evidence="6">
    <location>
        <begin position="1517"/>
        <end position="1527"/>
    </location>
</feature>
<feature type="region of interest" description="Disordered" evidence="6">
    <location>
        <begin position="150"/>
        <end position="216"/>
    </location>
</feature>
<evidence type="ECO:0000256" key="5">
    <source>
        <dbReference type="ARBA" id="ARBA00023242"/>
    </source>
</evidence>
<feature type="compositionally biased region" description="Polar residues" evidence="6">
    <location>
        <begin position="601"/>
        <end position="612"/>
    </location>
</feature>
<evidence type="ECO:0000256" key="4">
    <source>
        <dbReference type="ARBA" id="ARBA00022840"/>
    </source>
</evidence>
<dbReference type="SUPFAM" id="SSF54160">
    <property type="entry name" value="Chromo domain-like"/>
    <property type="match status" value="1"/>
</dbReference>
<dbReference type="SMART" id="SM00490">
    <property type="entry name" value="HELICc"/>
    <property type="match status" value="1"/>
</dbReference>
<gene>
    <name evidence="9" type="ORF">WG66_12000</name>
</gene>
<evidence type="ECO:0000313" key="9">
    <source>
        <dbReference type="EMBL" id="KTB35402.1"/>
    </source>
</evidence>
<dbReference type="InterPro" id="IPR016197">
    <property type="entry name" value="Chromo-like_dom_sf"/>
</dbReference>
<feature type="region of interest" description="Disordered" evidence="6">
    <location>
        <begin position="592"/>
        <end position="625"/>
    </location>
</feature>
<feature type="region of interest" description="Disordered" evidence="6">
    <location>
        <begin position="1"/>
        <end position="36"/>
    </location>
</feature>
<dbReference type="GO" id="GO:0016887">
    <property type="term" value="F:ATP hydrolysis activity"/>
    <property type="evidence" value="ECO:0007669"/>
    <property type="project" value="TreeGrafter"/>
</dbReference>
<dbReference type="InterPro" id="IPR014001">
    <property type="entry name" value="Helicase_ATP-bd"/>
</dbReference>
<dbReference type="Gene3D" id="3.40.50.300">
    <property type="entry name" value="P-loop containing nucleotide triphosphate hydrolases"/>
    <property type="match status" value="1"/>
</dbReference>
<feature type="domain" description="Helicase C-terminal" evidence="8">
    <location>
        <begin position="1081"/>
        <end position="1233"/>
    </location>
</feature>
<keyword evidence="5" id="KW-0539">Nucleus</keyword>
<feature type="region of interest" description="Disordered" evidence="6">
    <location>
        <begin position="1612"/>
        <end position="1632"/>
    </location>
</feature>
<dbReference type="PANTHER" id="PTHR45623">
    <property type="entry name" value="CHROMODOMAIN-HELICASE-DNA-BINDING PROTEIN 3-RELATED-RELATED"/>
    <property type="match status" value="1"/>
</dbReference>
<evidence type="ECO:0000256" key="3">
    <source>
        <dbReference type="ARBA" id="ARBA00022801"/>
    </source>
</evidence>
<evidence type="ECO:0000256" key="2">
    <source>
        <dbReference type="ARBA" id="ARBA00022741"/>
    </source>
</evidence>
<keyword evidence="2" id="KW-0547">Nucleotide-binding</keyword>
<dbReference type="Pfam" id="PF00271">
    <property type="entry name" value="Helicase_C"/>
    <property type="match status" value="1"/>
</dbReference>
<feature type="region of interest" description="Disordered" evidence="6">
    <location>
        <begin position="1512"/>
        <end position="1557"/>
    </location>
</feature>
<dbReference type="InterPro" id="IPR038718">
    <property type="entry name" value="SNF2-like_sf"/>
</dbReference>
<proteinExistence type="predicted"/>
<dbReference type="PROSITE" id="PS51194">
    <property type="entry name" value="HELICASE_CTER"/>
    <property type="match status" value="1"/>
</dbReference>
<organism evidence="9 10">
    <name type="scientific">Moniliophthora roreri</name>
    <name type="common">Frosty pod rot fungus</name>
    <name type="synonym">Monilia roreri</name>
    <dbReference type="NCBI Taxonomy" id="221103"/>
    <lineage>
        <taxon>Eukaryota</taxon>
        <taxon>Fungi</taxon>
        <taxon>Dikarya</taxon>
        <taxon>Basidiomycota</taxon>
        <taxon>Agaricomycotina</taxon>
        <taxon>Agaricomycetes</taxon>
        <taxon>Agaricomycetidae</taxon>
        <taxon>Agaricales</taxon>
        <taxon>Marasmiineae</taxon>
        <taxon>Marasmiaceae</taxon>
        <taxon>Moniliophthora</taxon>
    </lineage>
</organism>
<dbReference type="GO" id="GO:0042393">
    <property type="term" value="F:histone binding"/>
    <property type="evidence" value="ECO:0007669"/>
    <property type="project" value="TreeGrafter"/>
</dbReference>
<accession>A0A0W0FGI3</accession>
<dbReference type="PROSITE" id="PS51192">
    <property type="entry name" value="HELICASE_ATP_BIND_1"/>
    <property type="match status" value="1"/>
</dbReference>
<dbReference type="GO" id="GO:0005634">
    <property type="term" value="C:nucleus"/>
    <property type="evidence" value="ECO:0007669"/>
    <property type="project" value="UniProtKB-SubCell"/>
</dbReference>
<feature type="compositionally biased region" description="Basic residues" evidence="6">
    <location>
        <begin position="313"/>
        <end position="322"/>
    </location>
</feature>
<evidence type="ECO:0000256" key="1">
    <source>
        <dbReference type="ARBA" id="ARBA00004123"/>
    </source>
</evidence>
<dbReference type="InterPro" id="IPR027417">
    <property type="entry name" value="P-loop_NTPase"/>
</dbReference>
<dbReference type="GO" id="GO:0140658">
    <property type="term" value="F:ATP-dependent chromatin remodeler activity"/>
    <property type="evidence" value="ECO:0007669"/>
    <property type="project" value="TreeGrafter"/>
</dbReference>
<sequence>MVDPSLSPVSESPTSSRRRVYVVPPHLSPSQKSQYRDISEDGVLPFPVDEVVGEVTDHKGRAWYFARFKGGIIRGFPAKIFVEKHKGLVGDFEKKRAAGLIPEFDPSTNKEVHPEHRFSMTLKLDMKEKRVTNFSVASLSSSQYQGDVEIISDSDEGDSDGVTDEDTYTEAESEGPPHRRTRAQTKDQLLSPRKLRSRKVHPIDDDGTDGSVVGMTLRRSGRNRKAIKLSLDDDAYQGESQAEDSDDYIVAGSSKSKAKPKKRVYKAVRPAYGEFRSMDEVDEVNVDPLVAHRPICEKCLDFPTNRLLASLKKGKGKGKARRRGSDEEESDEEERLIWKGGWQEEILKAARQRDRKEWLKARDGIEDVDMDRDGPAKRDKLQLDQTTDFICGACMKGGFCMGCMETVLEPNSSSTEPSSIEKPVEKPVDSAGDIAMEDGTITDLKPKDVSPKQLLFRCLTCKRLAHYEHLVKDRDPDDGLAEIARSHHNNWLCSDCVSYKWRLDKILAWRPYPPNAVEPPRLDNEPVNYKAQLPREYLVKWQERGYGRTQWVPHMWLLTTNAQKLRNFILEGPKVRLLSEPQNADHIADAEGESAFDPNSRESSIQPGSKTSRLPHAPLPDAESRIPLPWKTVDRVLDIQLRRPLSRQNSKKKGAKKRVKTKVVIESETSEDEESQDAYEAAYNYSEEPQGYTETLGEFEKREGRPFGEDDTELVIWGYFKWDDLASNRRRKDDFFRHHKLNNAEDLDLGQDPKLKLMDFQVQGFNWLCDNWWNCQPCILADEMGLGKTVQIASFIGKVITSFNAAPALVVVPNSTVTNWVREFERWAPKLRVVPFYGEAKSREVVKAFELYHDDNRPGMKTKFHVLITTYDTVTNKAEFTPVFKNQPRWEVLVIDEGQRLKSDSSLLFKKLNELKTAHRVIMTGTPLNNNIRELFNLMNFLDPNEWSDLEALEKEHEELTEELIKQLHERLRPYFLRRIKSQVLRLPPKNEVIVPVTMAPLQKQVYRSILSKNVALLASLTNPSASAQNSGGKKTVNNMLMQLRKCLQHPYLYDQDIEPRTLSIQETHEKLIDASAKLRFLRILLPKLKARGHRVLLFSQFVIALDVIEDFLVGEGIKYLRLDGNTAGAERQKGMDEFNKAGSDIFMYLLTTRAGGVGINLFTADTVIIFDMDFNPHQDLQAIARAHRFGQQKPVLVFKLVVKDSAEERIMQIGKKKMVLDHLIVQKMEDEDDAGGDLQSILMYGAKALFDEEKEGSNKDIVYSETDIDNLIEKTEKEGDAEEAPKEGALTFSFAKIWTSDKDRLEEVHDEEEPQQQDSWAMTLQKINADMEAAKAKEAAQSGRGVRRKAANKSLPSYIEDVPMKLKKSKKSRSSDGGSVYHGSQGDDVSDSDSEDEGDPEYKERPRTNPANIPTPMNGLVNGVHIPSVASVTQAPCGLCGQVHDDSEGCMMLEKSENLAEFREMLIMHSEDEPWEQRVAAIRVIEETLMKRGHLHLIRGQPLHPIRPPATVAQRARQTVPPNQTLPVAGPSGSSSKRSSPGNENVEQPKKKVKQHQSSICPVCQQTFHLLKDCPVVLQGPQSVSKAILSLDNTPGMSDVTEQLRKVLRRQRKEMQRENGVAQAGPSNGAK</sequence>
<dbReference type="Gene3D" id="3.40.50.10810">
    <property type="entry name" value="Tandem AAA-ATPase domain"/>
    <property type="match status" value="1"/>
</dbReference>
<dbReference type="eggNOG" id="KOG0383">
    <property type="taxonomic scope" value="Eukaryota"/>
</dbReference>
<dbReference type="GO" id="GO:0000785">
    <property type="term" value="C:chromatin"/>
    <property type="evidence" value="ECO:0007669"/>
    <property type="project" value="TreeGrafter"/>
</dbReference>
<feature type="compositionally biased region" description="Acidic residues" evidence="6">
    <location>
        <begin position="150"/>
        <end position="173"/>
    </location>
</feature>
<dbReference type="GO" id="GO:0003682">
    <property type="term" value="F:chromatin binding"/>
    <property type="evidence" value="ECO:0007669"/>
    <property type="project" value="TreeGrafter"/>
</dbReference>
<dbReference type="EMBL" id="LATX01001990">
    <property type="protein sequence ID" value="KTB35402.1"/>
    <property type="molecule type" value="Genomic_DNA"/>
</dbReference>
<feature type="region of interest" description="Disordered" evidence="6">
    <location>
        <begin position="1339"/>
        <end position="1419"/>
    </location>
</feature>
<evidence type="ECO:0000256" key="6">
    <source>
        <dbReference type="SAM" id="MobiDB-lite"/>
    </source>
</evidence>
<dbReference type="InterPro" id="IPR049730">
    <property type="entry name" value="SNF2/RAD54-like_C"/>
</dbReference>
<dbReference type="CDD" id="cd18793">
    <property type="entry name" value="SF2_C_SNF"/>
    <property type="match status" value="1"/>
</dbReference>
<name>A0A0W0FGI3_MONRR</name>
<protein>
    <submittedName>
        <fullName evidence="9">Putative SNF2 family DNA-dependent ATPase</fullName>
    </submittedName>
</protein>
<dbReference type="Proteomes" id="UP000054988">
    <property type="component" value="Unassembled WGS sequence"/>
</dbReference>
<dbReference type="GO" id="GO:0005524">
    <property type="term" value="F:ATP binding"/>
    <property type="evidence" value="ECO:0007669"/>
    <property type="project" value="UniProtKB-KW"/>
</dbReference>
<dbReference type="SMART" id="SM00487">
    <property type="entry name" value="DEXDc"/>
    <property type="match status" value="1"/>
</dbReference>
<feature type="domain" description="Helicase ATP-binding" evidence="7">
    <location>
        <begin position="769"/>
        <end position="945"/>
    </location>
</feature>
<dbReference type="PANTHER" id="PTHR45623:SF17">
    <property type="entry name" value="CHROMODOMAIN-HELICASE-DNA-BINDING PROTEIN 3-RELATED"/>
    <property type="match status" value="1"/>
</dbReference>
<dbReference type="SUPFAM" id="SSF52540">
    <property type="entry name" value="P-loop containing nucleoside triphosphate hydrolases"/>
    <property type="match status" value="2"/>
</dbReference>
<evidence type="ECO:0000259" key="8">
    <source>
        <dbReference type="PROSITE" id="PS51194"/>
    </source>
</evidence>
<keyword evidence="4" id="KW-0067">ATP-binding</keyword>
<feature type="compositionally biased region" description="Low complexity" evidence="6">
    <location>
        <begin position="1"/>
        <end position="15"/>
    </location>
</feature>
<keyword evidence="3" id="KW-0378">Hydrolase</keyword>
<feature type="compositionally biased region" description="Acidic residues" evidence="6">
    <location>
        <begin position="1389"/>
        <end position="1400"/>
    </location>
</feature>
<evidence type="ECO:0000313" key="10">
    <source>
        <dbReference type="Proteomes" id="UP000054988"/>
    </source>
</evidence>
<evidence type="ECO:0000259" key="7">
    <source>
        <dbReference type="PROSITE" id="PS51192"/>
    </source>
</evidence>